<accession>A0A7Y9JQA6</accession>
<evidence type="ECO:0000313" key="1">
    <source>
        <dbReference type="EMBL" id="NYD56438.1"/>
    </source>
</evidence>
<keyword evidence="2" id="KW-1185">Reference proteome</keyword>
<reference evidence="1 2" key="1">
    <citation type="submission" date="2020-07" db="EMBL/GenBank/DDBJ databases">
        <title>Sequencing the genomes of 1000 actinobacteria strains.</title>
        <authorList>
            <person name="Klenk H.-P."/>
        </authorList>
    </citation>
    <scope>NUCLEOTIDE SEQUENCE [LARGE SCALE GENOMIC DNA]</scope>
    <source>
        <strain evidence="1 2">DSM 18965</strain>
    </source>
</reference>
<comment type="caution">
    <text evidence="1">The sequence shown here is derived from an EMBL/GenBank/DDBJ whole genome shotgun (WGS) entry which is preliminary data.</text>
</comment>
<sequence length="315" mass="33750">MSDPRPDDTAMQAYLGRLRRLTTHVAVDEASEQADAIVAAGASLSALEEVSVDALTRWVRARPADVPALGLTVGLSQEKLKNLLRVAFGTSSWVKAVGDDARGVVVWLDEELGLLAALEAQRHRTYTFGDVLAARGTSRQVANRAGVAGKLIEDAVEQIVRDLGLPYEMRGRFVGRNGDTGPADLAVPGFEDALIAVACKGFDSTGSKLTAAVTEVMDMAGVSFAHQYVLAVVDGIGWLSRQGDFRRMHALLEQHRIDGLYALADLDAFRADLHAAAVRHGLLEGHLPDAGPVDVPGEALVARPEEFEAQLRLDL</sequence>
<organism evidence="1 2">
    <name type="scientific">Nocardioides marinisabuli</name>
    <dbReference type="NCBI Taxonomy" id="419476"/>
    <lineage>
        <taxon>Bacteria</taxon>
        <taxon>Bacillati</taxon>
        <taxon>Actinomycetota</taxon>
        <taxon>Actinomycetes</taxon>
        <taxon>Propionibacteriales</taxon>
        <taxon>Nocardioidaceae</taxon>
        <taxon>Nocardioides</taxon>
    </lineage>
</organism>
<gene>
    <name evidence="1" type="ORF">BKA08_000676</name>
</gene>
<proteinExistence type="predicted"/>
<dbReference type="AlphaFoldDB" id="A0A7Y9JQA6"/>
<dbReference type="RefSeq" id="WP_218876223.1">
    <property type="nucleotide sequence ID" value="NZ_CP059163.1"/>
</dbReference>
<protein>
    <submittedName>
        <fullName evidence="1">Uncharacterized protein</fullName>
    </submittedName>
</protein>
<name>A0A7Y9JQA6_9ACTN</name>
<dbReference type="Proteomes" id="UP000516957">
    <property type="component" value="Unassembled WGS sequence"/>
</dbReference>
<dbReference type="EMBL" id="JACCBE010000001">
    <property type="protein sequence ID" value="NYD56438.1"/>
    <property type="molecule type" value="Genomic_DNA"/>
</dbReference>
<evidence type="ECO:0000313" key="2">
    <source>
        <dbReference type="Proteomes" id="UP000516957"/>
    </source>
</evidence>